<sequence length="108" mass="11706">MRWGWAETVYLAGRGSWDVGWVLGGAVPAGCAWVRAETVYLAGRGTWDVSSVHGGAVHAGCAGAGQRLFTWRDVAHGMWAGCWEALSLRDALGLEQRLFTWRDVALGM</sequence>
<dbReference type="AlphaFoldDB" id="A0A433X2V0"/>
<gene>
    <name evidence="1" type="ORF">EJP77_17420</name>
</gene>
<name>A0A433X2V0_9BACL</name>
<keyword evidence="2" id="KW-1185">Reference proteome</keyword>
<dbReference type="RefSeq" id="WP_127200536.1">
    <property type="nucleotide sequence ID" value="NZ_RZNX01000010.1"/>
</dbReference>
<proteinExistence type="predicted"/>
<dbReference type="Proteomes" id="UP000272464">
    <property type="component" value="Unassembled WGS sequence"/>
</dbReference>
<comment type="caution">
    <text evidence="1">The sequence shown here is derived from an EMBL/GenBank/DDBJ whole genome shotgun (WGS) entry which is preliminary data.</text>
</comment>
<reference evidence="1 2" key="1">
    <citation type="submission" date="2018-12" db="EMBL/GenBank/DDBJ databases">
        <authorList>
            <person name="Sun L."/>
            <person name="Chen Z."/>
        </authorList>
    </citation>
    <scope>NUCLEOTIDE SEQUENCE [LARGE SCALE GENOMIC DNA]</scope>
    <source>
        <strain evidence="1 2">3-5-3</strain>
    </source>
</reference>
<organism evidence="1 2">
    <name type="scientific">Paenibacillus zeisoli</name>
    <dbReference type="NCBI Taxonomy" id="2496267"/>
    <lineage>
        <taxon>Bacteria</taxon>
        <taxon>Bacillati</taxon>
        <taxon>Bacillota</taxon>
        <taxon>Bacilli</taxon>
        <taxon>Bacillales</taxon>
        <taxon>Paenibacillaceae</taxon>
        <taxon>Paenibacillus</taxon>
    </lineage>
</organism>
<evidence type="ECO:0000313" key="2">
    <source>
        <dbReference type="Proteomes" id="UP000272464"/>
    </source>
</evidence>
<dbReference type="EMBL" id="RZNX01000010">
    <property type="protein sequence ID" value="RUT28397.1"/>
    <property type="molecule type" value="Genomic_DNA"/>
</dbReference>
<accession>A0A433X2V0</accession>
<evidence type="ECO:0000313" key="1">
    <source>
        <dbReference type="EMBL" id="RUT28397.1"/>
    </source>
</evidence>
<protein>
    <submittedName>
        <fullName evidence="1">Uncharacterized protein</fullName>
    </submittedName>
</protein>